<keyword evidence="3" id="KW-1185">Reference proteome</keyword>
<sequence length="578" mass="63128">MTITSKVDPFTLEIVKDSLLATGDEMFVALARTSMSPIIYEVLDYASGLTDAKGNLLTQGNGVTGFIGMLTFMVKETLKKYPGDKLKEGDIIIINDPYQGGGSHLSDVGLVMPIFFEGELIAFSANKAHWTEVGGKDPGSFTNDSVDIFQEGLQFSCLKLYDEGKVNDALVEIIRSNVRFPDLSLGDMWAQVAALRTGDRRLQELCKKHSKDTILAAINYLLDHGEKISREELKKLPKGEFYAEDFIDTDGIGNGPFPIKVKVTITDDEFICDFRGSSPQVPGPMNCSLTGLTSAVRAIFLAITNPAQDVNDGVFRPLRIITDPKSIMSAERPVPVSNYFETLLGSLDLVWKAMAPHLPERLNAGHFLSVCAVTLNGMHHETDEAFLIVEPSVGGWGASNRNDGASGQFCMGDGETYNVPVEVAETRYGVMLDEYSLREDGNGAGAGKYVGGKGVTRSYRAMTDGQTVTVTYGRNKFLPWGIDKGHQGSPNEFYVDKADGTTDGPFGVYPRYKLNKNDVVRLMTGTGGGYGNPKERPAAQVASDVKNGYFTVDEARDIFYVEVDTNTFDYKELAGRAQ</sequence>
<protein>
    <submittedName>
        <fullName evidence="2">Hydantoinase B/oxoprolinase family protein</fullName>
    </submittedName>
</protein>
<reference evidence="2 3" key="1">
    <citation type="submission" date="2023-06" db="EMBL/GenBank/DDBJ databases">
        <title>Sporosarcina sp. nov., isolated from Korean traditional fermented seafood 'Jeotgal'.</title>
        <authorList>
            <person name="Yang A.I."/>
            <person name="Shin N.-R."/>
        </authorList>
    </citation>
    <scope>NUCLEOTIDE SEQUENCE [LARGE SCALE GENOMIC DNA]</scope>
    <source>
        <strain evidence="2 3">KCTC13119</strain>
    </source>
</reference>
<accession>A0ABU4G9K8</accession>
<dbReference type="Pfam" id="PF02538">
    <property type="entry name" value="Hydantoinase_B"/>
    <property type="match status" value="1"/>
</dbReference>
<dbReference type="RefSeq" id="WP_317944149.1">
    <property type="nucleotide sequence ID" value="NZ_JAUBDI010000009.1"/>
</dbReference>
<dbReference type="EMBL" id="JAUBDI010000009">
    <property type="protein sequence ID" value="MDW0113668.1"/>
    <property type="molecule type" value="Genomic_DNA"/>
</dbReference>
<gene>
    <name evidence="2" type="ORF">QT711_10750</name>
</gene>
<evidence type="ECO:0000259" key="1">
    <source>
        <dbReference type="Pfam" id="PF02538"/>
    </source>
</evidence>
<dbReference type="InterPro" id="IPR003692">
    <property type="entry name" value="Hydantoinase_B"/>
</dbReference>
<evidence type="ECO:0000313" key="2">
    <source>
        <dbReference type="EMBL" id="MDW0113668.1"/>
    </source>
</evidence>
<comment type="caution">
    <text evidence="2">The sequence shown here is derived from an EMBL/GenBank/DDBJ whole genome shotgun (WGS) entry which is preliminary data.</text>
</comment>
<dbReference type="Proteomes" id="UP001282284">
    <property type="component" value="Unassembled WGS sequence"/>
</dbReference>
<dbReference type="InterPro" id="IPR045079">
    <property type="entry name" value="Oxoprolinase-like"/>
</dbReference>
<dbReference type="PANTHER" id="PTHR11365">
    <property type="entry name" value="5-OXOPROLINASE RELATED"/>
    <property type="match status" value="1"/>
</dbReference>
<dbReference type="PANTHER" id="PTHR11365:SF23">
    <property type="entry name" value="HYPOTHETICAL 5-OXOPROLINASE (EUROFUNG)-RELATED"/>
    <property type="match status" value="1"/>
</dbReference>
<proteinExistence type="predicted"/>
<name>A0ABU4G9K8_9BACL</name>
<organism evidence="2 3">
    <name type="scientific">Sporosarcina saromensis</name>
    <dbReference type="NCBI Taxonomy" id="359365"/>
    <lineage>
        <taxon>Bacteria</taxon>
        <taxon>Bacillati</taxon>
        <taxon>Bacillota</taxon>
        <taxon>Bacilli</taxon>
        <taxon>Bacillales</taxon>
        <taxon>Caryophanaceae</taxon>
        <taxon>Sporosarcina</taxon>
    </lineage>
</organism>
<evidence type="ECO:0000313" key="3">
    <source>
        <dbReference type="Proteomes" id="UP001282284"/>
    </source>
</evidence>
<feature type="domain" description="Hydantoinase B/oxoprolinase" evidence="1">
    <location>
        <begin position="8"/>
        <end position="533"/>
    </location>
</feature>